<protein>
    <recommendedName>
        <fullName evidence="3">Retrovirus-related Pol polyprotein from transposon TNT 1-94</fullName>
    </recommendedName>
</protein>
<dbReference type="Gramene" id="C.cajan_06227.t">
    <property type="protein sequence ID" value="C.cajan_06227.t.cds1"/>
    <property type="gene ID" value="C.cajan_06227"/>
</dbReference>
<reference evidence="1 2" key="1">
    <citation type="journal article" date="2012" name="Nat. Biotechnol.">
        <title>Draft genome sequence of pigeonpea (Cajanus cajan), an orphan legume crop of resource-poor farmers.</title>
        <authorList>
            <person name="Varshney R.K."/>
            <person name="Chen W."/>
            <person name="Li Y."/>
            <person name="Bharti A.K."/>
            <person name="Saxena R.K."/>
            <person name="Schlueter J.A."/>
            <person name="Donoghue M.T."/>
            <person name="Azam S."/>
            <person name="Fan G."/>
            <person name="Whaley A.M."/>
            <person name="Farmer A.D."/>
            <person name="Sheridan J."/>
            <person name="Iwata A."/>
            <person name="Tuteja R."/>
            <person name="Penmetsa R.V."/>
            <person name="Wu W."/>
            <person name="Upadhyaya H.D."/>
            <person name="Yang S.P."/>
            <person name="Shah T."/>
            <person name="Saxena K.B."/>
            <person name="Michael T."/>
            <person name="McCombie W.R."/>
            <person name="Yang B."/>
            <person name="Zhang G."/>
            <person name="Yang H."/>
            <person name="Wang J."/>
            <person name="Spillane C."/>
            <person name="Cook D.R."/>
            <person name="May G.D."/>
            <person name="Xu X."/>
            <person name="Jackson S.A."/>
        </authorList>
    </citation>
    <scope>NUCLEOTIDE SEQUENCE [LARGE SCALE GENOMIC DNA]</scope>
    <source>
        <strain evidence="2">cv. Asha</strain>
    </source>
</reference>
<proteinExistence type="predicted"/>
<evidence type="ECO:0000313" key="1">
    <source>
        <dbReference type="EMBL" id="KYP73748.1"/>
    </source>
</evidence>
<gene>
    <name evidence="1" type="ORF">KK1_006398</name>
</gene>
<accession>A0A151U3E3</accession>
<evidence type="ECO:0008006" key="3">
    <source>
        <dbReference type="Google" id="ProtNLM"/>
    </source>
</evidence>
<dbReference type="Proteomes" id="UP000075243">
    <property type="component" value="Chromosome 2"/>
</dbReference>
<organism evidence="1 2">
    <name type="scientific">Cajanus cajan</name>
    <name type="common">Pigeon pea</name>
    <name type="synonym">Cajanus indicus</name>
    <dbReference type="NCBI Taxonomy" id="3821"/>
    <lineage>
        <taxon>Eukaryota</taxon>
        <taxon>Viridiplantae</taxon>
        <taxon>Streptophyta</taxon>
        <taxon>Embryophyta</taxon>
        <taxon>Tracheophyta</taxon>
        <taxon>Spermatophyta</taxon>
        <taxon>Magnoliopsida</taxon>
        <taxon>eudicotyledons</taxon>
        <taxon>Gunneridae</taxon>
        <taxon>Pentapetalae</taxon>
        <taxon>rosids</taxon>
        <taxon>fabids</taxon>
        <taxon>Fabales</taxon>
        <taxon>Fabaceae</taxon>
        <taxon>Papilionoideae</taxon>
        <taxon>50 kb inversion clade</taxon>
        <taxon>NPAAA clade</taxon>
        <taxon>indigoferoid/millettioid clade</taxon>
        <taxon>Phaseoleae</taxon>
        <taxon>Cajanus</taxon>
    </lineage>
</organism>
<dbReference type="EMBL" id="CM003604">
    <property type="protein sequence ID" value="KYP73748.1"/>
    <property type="molecule type" value="Genomic_DNA"/>
</dbReference>
<keyword evidence="2" id="KW-1185">Reference proteome</keyword>
<dbReference type="AlphaFoldDB" id="A0A151U3E3"/>
<evidence type="ECO:0000313" key="2">
    <source>
        <dbReference type="Proteomes" id="UP000075243"/>
    </source>
</evidence>
<sequence>MKKETKEKSWKNKFPPCPHNKNNHIGNFCWFRQSIKCRDYNEFGHVEKVCKNKAKS</sequence>
<name>A0A151U3E3_CAJCA</name>